<proteinExistence type="predicted"/>
<feature type="signal peptide" evidence="1">
    <location>
        <begin position="1"/>
        <end position="20"/>
    </location>
</feature>
<dbReference type="EMBL" id="MTEJ01000734">
    <property type="protein sequence ID" value="OQW98805.1"/>
    <property type="molecule type" value="Genomic_DNA"/>
</dbReference>
<accession>A0A1Y1Q7S9</accession>
<evidence type="ECO:0000313" key="3">
    <source>
        <dbReference type="Proteomes" id="UP000192491"/>
    </source>
</evidence>
<gene>
    <name evidence="2" type="ORF">BWK73_51785</name>
</gene>
<sequence>MKKYTLTAMTLALLAGNAFAGGTASMGVEGIGVGAKVGTLGLGLEAIKPVNNNLDLRVGVNKFDYDANETLDGVDYTATLGMQTVSALADFHPAANGFFVSGGIMANDNNLNATAAVTAAEPVTIGTNTITSGTVTSDISFDDLSPYVGVGYRKPVSSAKGLTFAADAGVLLQGDPKIALTESTGTVSQSDIDAEIVSVRDDVDALKNLPVISLGVVYNF</sequence>
<feature type="chain" id="PRO_5012327308" description="Outer membrane protein beta-barrel domain-containing protein" evidence="1">
    <location>
        <begin position="21"/>
        <end position="220"/>
    </location>
</feature>
<evidence type="ECO:0000313" key="2">
    <source>
        <dbReference type="EMBL" id="OQW98805.1"/>
    </source>
</evidence>
<dbReference type="AlphaFoldDB" id="A0A1Y1Q7S9"/>
<name>A0A1Y1Q7S9_9GAMM</name>
<dbReference type="Proteomes" id="UP000192491">
    <property type="component" value="Unassembled WGS sequence"/>
</dbReference>
<organism evidence="2 3">
    <name type="scientific">Thiothrix lacustris</name>
    <dbReference type="NCBI Taxonomy" id="525917"/>
    <lineage>
        <taxon>Bacteria</taxon>
        <taxon>Pseudomonadati</taxon>
        <taxon>Pseudomonadota</taxon>
        <taxon>Gammaproteobacteria</taxon>
        <taxon>Thiotrichales</taxon>
        <taxon>Thiotrichaceae</taxon>
        <taxon>Thiothrix</taxon>
    </lineage>
</organism>
<protein>
    <recommendedName>
        <fullName evidence="4">Outer membrane protein beta-barrel domain-containing protein</fullName>
    </recommendedName>
</protein>
<keyword evidence="1" id="KW-0732">Signal</keyword>
<dbReference type="Gene3D" id="2.40.160.170">
    <property type="match status" value="1"/>
</dbReference>
<evidence type="ECO:0008006" key="4">
    <source>
        <dbReference type="Google" id="ProtNLM"/>
    </source>
</evidence>
<evidence type="ECO:0000256" key="1">
    <source>
        <dbReference type="SAM" id="SignalP"/>
    </source>
</evidence>
<comment type="caution">
    <text evidence="2">The sequence shown here is derived from an EMBL/GenBank/DDBJ whole genome shotgun (WGS) entry which is preliminary data.</text>
</comment>
<reference evidence="2 3" key="1">
    <citation type="submission" date="2017-01" db="EMBL/GenBank/DDBJ databases">
        <title>Novel large sulfur bacteria in the metagenomes of groundwater-fed chemosynthetic microbial mats in the Lake Huron basin.</title>
        <authorList>
            <person name="Sharrar A.M."/>
            <person name="Flood B.E."/>
            <person name="Bailey J.V."/>
            <person name="Jones D.S."/>
            <person name="Biddanda B."/>
            <person name="Ruberg S.A."/>
            <person name="Marcus D.N."/>
            <person name="Dick G.J."/>
        </authorList>
    </citation>
    <scope>NUCLEOTIDE SEQUENCE [LARGE SCALE GENOMIC DNA]</scope>
    <source>
        <strain evidence="2">A8</strain>
    </source>
</reference>